<sequence length="162" mass="17359">DHFSFRKRALVTHLHSQLPDREGQRPPCRRDPSERRVHDDLAVAEDGTLSHRPRGSLLIQSSSLSPSPSLSTAGEGDSCTRSCSGSAGCPDRVGVSGRPTAVSAVAVGPATGSVLHGSLLVLADFRWRAPNRRPLSQQSVRLPYQSLAGGRRLSLPFGVRYG</sequence>
<accession>A0AAV5STP7</accession>
<feature type="non-terminal residue" evidence="2">
    <location>
        <position position="1"/>
    </location>
</feature>
<evidence type="ECO:0000256" key="1">
    <source>
        <dbReference type="SAM" id="MobiDB-lite"/>
    </source>
</evidence>
<feature type="compositionally biased region" description="Basic and acidic residues" evidence="1">
    <location>
        <begin position="18"/>
        <end position="35"/>
    </location>
</feature>
<organism evidence="2 3">
    <name type="scientific">Pristionchus entomophagus</name>
    <dbReference type="NCBI Taxonomy" id="358040"/>
    <lineage>
        <taxon>Eukaryota</taxon>
        <taxon>Metazoa</taxon>
        <taxon>Ecdysozoa</taxon>
        <taxon>Nematoda</taxon>
        <taxon>Chromadorea</taxon>
        <taxon>Rhabditida</taxon>
        <taxon>Rhabditina</taxon>
        <taxon>Diplogasteromorpha</taxon>
        <taxon>Diplogasteroidea</taxon>
        <taxon>Neodiplogasteridae</taxon>
        <taxon>Pristionchus</taxon>
    </lineage>
</organism>
<evidence type="ECO:0000313" key="3">
    <source>
        <dbReference type="Proteomes" id="UP001432027"/>
    </source>
</evidence>
<evidence type="ECO:0000313" key="2">
    <source>
        <dbReference type="EMBL" id="GMS86536.1"/>
    </source>
</evidence>
<protein>
    <submittedName>
        <fullName evidence="2">Uncharacterized protein</fullName>
    </submittedName>
</protein>
<dbReference type="EMBL" id="BTSX01000002">
    <property type="protein sequence ID" value="GMS86536.1"/>
    <property type="molecule type" value="Genomic_DNA"/>
</dbReference>
<feature type="region of interest" description="Disordered" evidence="1">
    <location>
        <begin position="16"/>
        <end position="35"/>
    </location>
</feature>
<keyword evidence="3" id="KW-1185">Reference proteome</keyword>
<dbReference type="Proteomes" id="UP001432027">
    <property type="component" value="Unassembled WGS sequence"/>
</dbReference>
<name>A0AAV5STP7_9BILA</name>
<gene>
    <name evidence="2" type="ORF">PENTCL1PPCAC_8711</name>
</gene>
<proteinExistence type="predicted"/>
<comment type="caution">
    <text evidence="2">The sequence shown here is derived from an EMBL/GenBank/DDBJ whole genome shotgun (WGS) entry which is preliminary data.</text>
</comment>
<dbReference type="AlphaFoldDB" id="A0AAV5STP7"/>
<reference evidence="2" key="1">
    <citation type="submission" date="2023-10" db="EMBL/GenBank/DDBJ databases">
        <title>Genome assembly of Pristionchus species.</title>
        <authorList>
            <person name="Yoshida K."/>
            <person name="Sommer R.J."/>
        </authorList>
    </citation>
    <scope>NUCLEOTIDE SEQUENCE</scope>
    <source>
        <strain evidence="2">RS0144</strain>
    </source>
</reference>